<feature type="domain" description="Aminoglycoside phosphotransferase" evidence="2">
    <location>
        <begin position="25"/>
        <end position="252"/>
    </location>
</feature>
<reference evidence="3 4" key="1">
    <citation type="submission" date="2023-07" db="EMBL/GenBank/DDBJ databases">
        <title>Sorghum-associated microbial communities from plants grown in Nebraska, USA.</title>
        <authorList>
            <person name="Schachtman D."/>
        </authorList>
    </citation>
    <scope>NUCLEOTIDE SEQUENCE [LARGE SCALE GENOMIC DNA]</scope>
    <source>
        <strain evidence="3 4">CC482</strain>
    </source>
</reference>
<keyword evidence="3" id="KW-0808">Transferase</keyword>
<evidence type="ECO:0000256" key="1">
    <source>
        <dbReference type="ARBA" id="ARBA00038240"/>
    </source>
</evidence>
<dbReference type="EC" id="2.7.1.39" evidence="3"/>
<dbReference type="GO" id="GO:0004413">
    <property type="term" value="F:homoserine kinase activity"/>
    <property type="evidence" value="ECO:0007669"/>
    <property type="project" value="UniProtKB-EC"/>
</dbReference>
<proteinExistence type="inferred from homology"/>
<sequence length="330" mass="37781">MDSIDFASFLEQYSFKDEWRIEHKESGMNNTTRMVTAGNERFVMRIYNNHKDSGIVALEHEILDWLQTKALPFQVPLPIHNGNGTTLTRIEDGTIASLFRYIEGERADAATERHVYLLGRAAGELSAALSDARPSRQPLYSPYYELEETYAAMDEESFINLSERSNELLARRESMTRLMNERRYLKPLSIRIAELPKQWIHGDLVFNNTLVRDGAISGVLDFEFCTVDVRAMELAVTAVDMIRPGRGDLLDRIKLLFAGYSEVIRLSDREMELLPAMMKLRLLDVALHFAIRFKDGLDADEVLCGIIDQSVYGCEWVERHADGLLRQLRA</sequence>
<keyword evidence="4" id="KW-1185">Reference proteome</keyword>
<dbReference type="Gene3D" id="3.30.200.20">
    <property type="entry name" value="Phosphorylase Kinase, domain 1"/>
    <property type="match status" value="1"/>
</dbReference>
<accession>A0ABT9TVC4</accession>
<protein>
    <submittedName>
        <fullName evidence="3">Homoserine kinase type II</fullName>
        <ecNumber evidence="3">2.7.1.39</ecNumber>
    </submittedName>
</protein>
<evidence type="ECO:0000313" key="4">
    <source>
        <dbReference type="Proteomes" id="UP001229346"/>
    </source>
</evidence>
<comment type="similarity">
    <text evidence="1">Belongs to the pseudomonas-type ThrB family.</text>
</comment>
<dbReference type="RefSeq" id="WP_307201221.1">
    <property type="nucleotide sequence ID" value="NZ_JAUSSU010000002.1"/>
</dbReference>
<dbReference type="InterPro" id="IPR050249">
    <property type="entry name" value="Pseudomonas-type_ThrB"/>
</dbReference>
<dbReference type="InterPro" id="IPR011009">
    <property type="entry name" value="Kinase-like_dom_sf"/>
</dbReference>
<dbReference type="PANTHER" id="PTHR21064:SF6">
    <property type="entry name" value="AMINOGLYCOSIDE PHOSPHOTRANSFERASE DOMAIN-CONTAINING PROTEIN"/>
    <property type="match status" value="1"/>
</dbReference>
<gene>
    <name evidence="3" type="ORF">J2T15_000763</name>
</gene>
<dbReference type="SUPFAM" id="SSF56112">
    <property type="entry name" value="Protein kinase-like (PK-like)"/>
    <property type="match status" value="1"/>
</dbReference>
<dbReference type="Proteomes" id="UP001229346">
    <property type="component" value="Unassembled WGS sequence"/>
</dbReference>
<dbReference type="EMBL" id="JAUSSU010000002">
    <property type="protein sequence ID" value="MDQ0111330.1"/>
    <property type="molecule type" value="Genomic_DNA"/>
</dbReference>
<name>A0ABT9TVC4_PAEHA</name>
<dbReference type="Pfam" id="PF01636">
    <property type="entry name" value="APH"/>
    <property type="match status" value="1"/>
</dbReference>
<evidence type="ECO:0000259" key="2">
    <source>
        <dbReference type="Pfam" id="PF01636"/>
    </source>
</evidence>
<dbReference type="PANTHER" id="PTHR21064">
    <property type="entry name" value="AMINOGLYCOSIDE PHOSPHOTRANSFERASE DOMAIN-CONTAINING PROTEIN-RELATED"/>
    <property type="match status" value="1"/>
</dbReference>
<dbReference type="Gene3D" id="3.90.1200.10">
    <property type="match status" value="1"/>
</dbReference>
<organism evidence="3 4">
    <name type="scientific">Paenibacillus harenae</name>
    <dbReference type="NCBI Taxonomy" id="306543"/>
    <lineage>
        <taxon>Bacteria</taxon>
        <taxon>Bacillati</taxon>
        <taxon>Bacillota</taxon>
        <taxon>Bacilli</taxon>
        <taxon>Bacillales</taxon>
        <taxon>Paenibacillaceae</taxon>
        <taxon>Paenibacillus</taxon>
    </lineage>
</organism>
<keyword evidence="3" id="KW-0418">Kinase</keyword>
<dbReference type="InterPro" id="IPR002575">
    <property type="entry name" value="Aminoglycoside_PTrfase"/>
</dbReference>
<comment type="caution">
    <text evidence="3">The sequence shown here is derived from an EMBL/GenBank/DDBJ whole genome shotgun (WGS) entry which is preliminary data.</text>
</comment>
<evidence type="ECO:0000313" key="3">
    <source>
        <dbReference type="EMBL" id="MDQ0111330.1"/>
    </source>
</evidence>